<accession>A0A1A0H8M2</accession>
<feature type="transmembrane region" description="Helical" evidence="10">
    <location>
        <begin position="254"/>
        <end position="274"/>
    </location>
</feature>
<protein>
    <submittedName>
        <fullName evidence="12">Amino acid permease</fullName>
    </submittedName>
</protein>
<dbReference type="InterPro" id="IPR004841">
    <property type="entry name" value="AA-permease/SLC12A_dom"/>
</dbReference>
<evidence type="ECO:0000256" key="9">
    <source>
        <dbReference type="SAM" id="MobiDB-lite"/>
    </source>
</evidence>
<keyword evidence="8 10" id="KW-0472">Membrane</keyword>
<dbReference type="STRING" id="869754.A0A1A0H8M2"/>
<comment type="subcellular location">
    <subcellularLocation>
        <location evidence="1">Cell membrane</location>
        <topology evidence="1">Multi-pass membrane protein</topology>
    </subcellularLocation>
</comment>
<evidence type="ECO:0000256" key="1">
    <source>
        <dbReference type="ARBA" id="ARBA00004651"/>
    </source>
</evidence>
<name>A0A1A0H8M2_9ASCO</name>
<dbReference type="Gene3D" id="1.20.1740.10">
    <property type="entry name" value="Amino acid/polyamine transporter I"/>
    <property type="match status" value="1"/>
</dbReference>
<proteinExistence type="inferred from homology"/>
<dbReference type="OrthoDB" id="3900342at2759"/>
<feature type="domain" description="Amino acid permease/ SLC12A" evidence="11">
    <location>
        <begin position="72"/>
        <end position="528"/>
    </location>
</feature>
<dbReference type="GeneID" id="30028994"/>
<dbReference type="PANTHER" id="PTHR43341:SF1">
    <property type="entry name" value="GENERAL AMINO-ACID PERMEASE GAP1"/>
    <property type="match status" value="1"/>
</dbReference>
<keyword evidence="5 10" id="KW-0812">Transmembrane</keyword>
<evidence type="ECO:0000256" key="5">
    <source>
        <dbReference type="ARBA" id="ARBA00022692"/>
    </source>
</evidence>
<dbReference type="PANTHER" id="PTHR43341">
    <property type="entry name" value="AMINO ACID PERMEASE"/>
    <property type="match status" value="1"/>
</dbReference>
<feature type="transmembrane region" description="Helical" evidence="10">
    <location>
        <begin position="503"/>
        <end position="523"/>
    </location>
</feature>
<keyword evidence="7 10" id="KW-1133">Transmembrane helix</keyword>
<evidence type="ECO:0000256" key="10">
    <source>
        <dbReference type="SAM" id="Phobius"/>
    </source>
</evidence>
<dbReference type="InterPro" id="IPR004840">
    <property type="entry name" value="Amino_acid_permease_CS"/>
</dbReference>
<dbReference type="AlphaFoldDB" id="A0A1A0H8M2"/>
<dbReference type="GO" id="GO:0005886">
    <property type="term" value="C:plasma membrane"/>
    <property type="evidence" value="ECO:0007669"/>
    <property type="project" value="UniProtKB-SubCell"/>
</dbReference>
<evidence type="ECO:0000256" key="8">
    <source>
        <dbReference type="ARBA" id="ARBA00023136"/>
    </source>
</evidence>
<feature type="transmembrane region" description="Helical" evidence="10">
    <location>
        <begin position="183"/>
        <end position="203"/>
    </location>
</feature>
<feature type="region of interest" description="Disordered" evidence="9">
    <location>
        <begin position="1"/>
        <end position="31"/>
    </location>
</feature>
<evidence type="ECO:0000259" key="11">
    <source>
        <dbReference type="Pfam" id="PF00324"/>
    </source>
</evidence>
<comment type="similarity">
    <text evidence="2">Belongs to the amino acid-polyamine-organocation (APC) superfamily. YAT (TC 2.A.3.10) family.</text>
</comment>
<feature type="transmembrane region" description="Helical" evidence="10">
    <location>
        <begin position="100"/>
        <end position="120"/>
    </location>
</feature>
<evidence type="ECO:0000256" key="7">
    <source>
        <dbReference type="ARBA" id="ARBA00022989"/>
    </source>
</evidence>
<feature type="transmembrane region" description="Helical" evidence="10">
    <location>
        <begin position="140"/>
        <end position="163"/>
    </location>
</feature>
<gene>
    <name evidence="12" type="ORF">METBIDRAFT_32258</name>
</gene>
<keyword evidence="13" id="KW-1185">Reference proteome</keyword>
<dbReference type="EMBL" id="LXTC01000004">
    <property type="protein sequence ID" value="OBA20233.1"/>
    <property type="molecule type" value="Genomic_DNA"/>
</dbReference>
<feature type="transmembrane region" description="Helical" evidence="10">
    <location>
        <begin position="295"/>
        <end position="316"/>
    </location>
</feature>
<dbReference type="NCBIfam" id="TIGR00913">
    <property type="entry name" value="2A0310"/>
    <property type="match status" value="1"/>
</dbReference>
<organism evidence="12 13">
    <name type="scientific">Metschnikowia bicuspidata var. bicuspidata NRRL YB-4993</name>
    <dbReference type="NCBI Taxonomy" id="869754"/>
    <lineage>
        <taxon>Eukaryota</taxon>
        <taxon>Fungi</taxon>
        <taxon>Dikarya</taxon>
        <taxon>Ascomycota</taxon>
        <taxon>Saccharomycotina</taxon>
        <taxon>Pichiomycetes</taxon>
        <taxon>Metschnikowiaceae</taxon>
        <taxon>Metschnikowia</taxon>
    </lineage>
</organism>
<dbReference type="GO" id="GO:0015171">
    <property type="term" value="F:amino acid transmembrane transporter activity"/>
    <property type="evidence" value="ECO:0007669"/>
    <property type="project" value="TreeGrafter"/>
</dbReference>
<keyword evidence="4" id="KW-1003">Cell membrane</keyword>
<evidence type="ECO:0000313" key="13">
    <source>
        <dbReference type="Proteomes" id="UP000092555"/>
    </source>
</evidence>
<dbReference type="InterPro" id="IPR004762">
    <property type="entry name" value="Amino_acid_permease_fungi"/>
</dbReference>
<evidence type="ECO:0000256" key="4">
    <source>
        <dbReference type="ARBA" id="ARBA00022475"/>
    </source>
</evidence>
<dbReference type="RefSeq" id="XP_018710755.1">
    <property type="nucleotide sequence ID" value="XM_018856018.1"/>
</dbReference>
<dbReference type="FunFam" id="1.20.1740.10:FF:000017">
    <property type="entry name" value="Amino acid permease"/>
    <property type="match status" value="1"/>
</dbReference>
<sequence length="575" mass="62639">MSTKSLESSSRTYEVSGQSGPEPQNGSVWQNFKDSFKPADQVVLNLDDLDDVEKANLRAANSQLLKKLKNRHLQMIAIGGSIGTGLFVGSGSALSTGGPGGIVIAWAITATFVFTTMQGLGELSTTFPISGGFNIYATRFIEPAVGFAIGWNYFLQFFVLLPLELVAASISIQYWNADLNPDIFVAIFWVLVFAITMMGVRWYGEAEFIFSMIKVVTVIGFIILGIVLICGGGPTHDFVGGRYWRNPGAFANGFKGVCSVWVTAAFSFGGTEMIGLGAAEAANPAKALPKAIKQVFLRITIFYLGTIVVIATLVPYDDSRLLNATSSADASVSPFVIAIVNGGIQGLPSVINAVILIAVLSVGNASVYACSRSLNSLAEQGMAPKWTGYVDRKGRPLFAIIITNLFGLFAFIAASDKQDDAFNWLLALSGLSSIFTWMSINFSHIRFRAAMKQQGRSLDELVFRSASGVLGSWYGLVMNFLVLVATFWLSLFPLHEAPNASSFFQGYLGLPTILLSWIGYKIYSKSWRMLISADKIDLDTGRHIPDMDLIRQEEAEMAAELANQSWWRRALAYIF</sequence>
<evidence type="ECO:0000256" key="3">
    <source>
        <dbReference type="ARBA" id="ARBA00022448"/>
    </source>
</evidence>
<dbReference type="Proteomes" id="UP000092555">
    <property type="component" value="Unassembled WGS sequence"/>
</dbReference>
<dbReference type="InterPro" id="IPR050524">
    <property type="entry name" value="APC_YAT"/>
</dbReference>
<comment type="caution">
    <text evidence="12">The sequence shown here is derived from an EMBL/GenBank/DDBJ whole genome shotgun (WGS) entry which is preliminary data.</text>
</comment>
<dbReference type="Pfam" id="PF00324">
    <property type="entry name" value="AA_permease"/>
    <property type="match status" value="1"/>
</dbReference>
<evidence type="ECO:0000313" key="12">
    <source>
        <dbReference type="EMBL" id="OBA20233.1"/>
    </source>
</evidence>
<dbReference type="PIRSF" id="PIRSF006060">
    <property type="entry name" value="AA_transporter"/>
    <property type="match status" value="1"/>
</dbReference>
<dbReference type="PROSITE" id="PS00218">
    <property type="entry name" value="AMINO_ACID_PERMEASE_1"/>
    <property type="match status" value="1"/>
</dbReference>
<keyword evidence="3" id="KW-0813">Transport</keyword>
<feature type="transmembrane region" description="Helical" evidence="10">
    <location>
        <begin position="461"/>
        <end position="491"/>
    </location>
</feature>
<feature type="transmembrane region" description="Helical" evidence="10">
    <location>
        <begin position="215"/>
        <end position="234"/>
    </location>
</feature>
<evidence type="ECO:0000256" key="6">
    <source>
        <dbReference type="ARBA" id="ARBA00022970"/>
    </source>
</evidence>
<feature type="transmembrane region" description="Helical" evidence="10">
    <location>
        <begin position="397"/>
        <end position="415"/>
    </location>
</feature>
<keyword evidence="6" id="KW-0029">Amino-acid transport</keyword>
<evidence type="ECO:0000256" key="2">
    <source>
        <dbReference type="ARBA" id="ARBA00006983"/>
    </source>
</evidence>
<feature type="transmembrane region" description="Helical" evidence="10">
    <location>
        <begin position="73"/>
        <end position="94"/>
    </location>
</feature>
<feature type="transmembrane region" description="Helical" evidence="10">
    <location>
        <begin position="421"/>
        <end position="440"/>
    </location>
</feature>
<reference evidence="12 13" key="1">
    <citation type="submission" date="2016-05" db="EMBL/GenBank/DDBJ databases">
        <title>Comparative genomics of biotechnologically important yeasts.</title>
        <authorList>
            <consortium name="DOE Joint Genome Institute"/>
            <person name="Riley R."/>
            <person name="Haridas S."/>
            <person name="Wolfe K.H."/>
            <person name="Lopes M.R."/>
            <person name="Hittinger C.T."/>
            <person name="Goker M."/>
            <person name="Salamov A."/>
            <person name="Wisecaver J."/>
            <person name="Long T.M."/>
            <person name="Aerts A.L."/>
            <person name="Barry K."/>
            <person name="Choi C."/>
            <person name="Clum A."/>
            <person name="Coughlan A.Y."/>
            <person name="Deshpande S."/>
            <person name="Douglass A.P."/>
            <person name="Hanson S.J."/>
            <person name="Klenk H.-P."/>
            <person name="LaButti K."/>
            <person name="Lapidus A."/>
            <person name="Lindquist E."/>
            <person name="Lipzen A."/>
            <person name="Meier-kolthoff J.P."/>
            <person name="Ohm R.A."/>
            <person name="Otillar R.P."/>
            <person name="Pangilinan J."/>
            <person name="Peng Y."/>
            <person name="Rokas A."/>
            <person name="Rosa C.A."/>
            <person name="Scheuner C."/>
            <person name="Sibirny A.A."/>
            <person name="Slot J.C."/>
            <person name="Stielow J.B."/>
            <person name="Sun H."/>
            <person name="Kurtzman C.P."/>
            <person name="Blackwell M."/>
            <person name="Grigoriev I.V."/>
            <person name="Jeffries T.W."/>
        </authorList>
    </citation>
    <scope>NUCLEOTIDE SEQUENCE [LARGE SCALE GENOMIC DNA]</scope>
    <source>
        <strain evidence="12 13">NRRL YB-4993</strain>
    </source>
</reference>